<evidence type="ECO:0000256" key="4">
    <source>
        <dbReference type="ARBA" id="ARBA00013858"/>
    </source>
</evidence>
<dbReference type="GO" id="GO:0006777">
    <property type="term" value="P:Mo-molybdopterin cofactor biosynthetic process"/>
    <property type="evidence" value="ECO:0007669"/>
    <property type="project" value="InterPro"/>
</dbReference>
<evidence type="ECO:0000313" key="11">
    <source>
        <dbReference type="EMBL" id="MBB5347668.1"/>
    </source>
</evidence>
<comment type="catalytic activity">
    <reaction evidence="10">
        <text>2 [molybdopterin-synthase sulfur-carrier protein]-C-terminal-Gly-aminoethanethioate + cyclic pyranopterin phosphate + H2O = molybdopterin + 2 [molybdopterin-synthase sulfur-carrier protein]-C-terminal Gly-Gly + 2 H(+)</text>
        <dbReference type="Rhea" id="RHEA:26333"/>
        <dbReference type="Rhea" id="RHEA-COMP:12202"/>
        <dbReference type="Rhea" id="RHEA-COMP:19907"/>
        <dbReference type="ChEBI" id="CHEBI:15377"/>
        <dbReference type="ChEBI" id="CHEBI:15378"/>
        <dbReference type="ChEBI" id="CHEBI:58698"/>
        <dbReference type="ChEBI" id="CHEBI:59648"/>
        <dbReference type="ChEBI" id="CHEBI:90778"/>
        <dbReference type="ChEBI" id="CHEBI:232372"/>
        <dbReference type="EC" id="2.8.1.12"/>
    </reaction>
</comment>
<comment type="subunit">
    <text evidence="5">Heterotetramer of 2 MoaD subunits and 2 MoaE subunits. Also stable as homodimer. The enzyme changes between these two forms during catalysis.</text>
</comment>
<gene>
    <name evidence="11" type="ORF">HNQ81_001389</name>
</gene>
<sequence length="121" mass="13532">MDISQTIAELKKRPGFKDNVGMILIHNGVVRNWSRKDRAAVAALEVTPDFARIEELRQEYLAREGIFEIIIEARAGSFTPGDDLLFIIVAGDIRENIKPVLAELLDRVKGEAISKKEIAIC</sequence>
<comment type="similarity">
    <text evidence="2">Belongs to the MoaE family.</text>
</comment>
<accession>A0A840UYD2</accession>
<evidence type="ECO:0000313" key="12">
    <source>
        <dbReference type="Proteomes" id="UP000539642"/>
    </source>
</evidence>
<dbReference type="Proteomes" id="UP000539642">
    <property type="component" value="Unassembled WGS sequence"/>
</dbReference>
<comment type="pathway">
    <text evidence="1">Cofactor biosynthesis; molybdopterin biosynthesis.</text>
</comment>
<evidence type="ECO:0000256" key="10">
    <source>
        <dbReference type="ARBA" id="ARBA00049878"/>
    </source>
</evidence>
<evidence type="ECO:0000256" key="1">
    <source>
        <dbReference type="ARBA" id="ARBA00005046"/>
    </source>
</evidence>
<reference evidence="11 12" key="1">
    <citation type="submission" date="2020-08" db="EMBL/GenBank/DDBJ databases">
        <title>Genomic Encyclopedia of Type Strains, Phase IV (KMG-IV): sequencing the most valuable type-strain genomes for metagenomic binning, comparative biology and taxonomic classification.</title>
        <authorList>
            <person name="Goeker M."/>
        </authorList>
    </citation>
    <scope>NUCLEOTIDE SEQUENCE [LARGE SCALE GENOMIC DNA]</scope>
    <source>
        <strain evidence="11 12">DSM 28570</strain>
    </source>
</reference>
<protein>
    <recommendedName>
        <fullName evidence="4">Molybdopterin synthase catalytic subunit</fullName>
        <ecNumber evidence="3">2.8.1.12</ecNumber>
    </recommendedName>
    <alternativeName>
        <fullName evidence="8">MPT synthase subunit 2</fullName>
    </alternativeName>
    <alternativeName>
        <fullName evidence="6">Molybdenum cofactor biosynthesis protein E</fullName>
    </alternativeName>
    <alternativeName>
        <fullName evidence="7">Molybdopterin-converting factor large subunit</fullName>
    </alternativeName>
    <alternativeName>
        <fullName evidence="9">Molybdopterin-converting factor subunit 2</fullName>
    </alternativeName>
</protein>
<dbReference type="Pfam" id="PF02391">
    <property type="entry name" value="MoaE"/>
    <property type="match status" value="1"/>
</dbReference>
<dbReference type="InterPro" id="IPR003448">
    <property type="entry name" value="Mopterin_biosynth_MoaE"/>
</dbReference>
<dbReference type="SUPFAM" id="SSF54690">
    <property type="entry name" value="Molybdopterin synthase subunit MoaE"/>
    <property type="match status" value="1"/>
</dbReference>
<evidence type="ECO:0000256" key="6">
    <source>
        <dbReference type="ARBA" id="ARBA00029745"/>
    </source>
</evidence>
<name>A0A840UYD2_9BACT</name>
<keyword evidence="12" id="KW-1185">Reference proteome</keyword>
<evidence type="ECO:0000256" key="7">
    <source>
        <dbReference type="ARBA" id="ARBA00030407"/>
    </source>
</evidence>
<dbReference type="GO" id="GO:0030366">
    <property type="term" value="F:molybdopterin synthase activity"/>
    <property type="evidence" value="ECO:0007669"/>
    <property type="project" value="UniProtKB-EC"/>
</dbReference>
<evidence type="ECO:0000256" key="2">
    <source>
        <dbReference type="ARBA" id="ARBA00005426"/>
    </source>
</evidence>
<evidence type="ECO:0000256" key="5">
    <source>
        <dbReference type="ARBA" id="ARBA00026066"/>
    </source>
</evidence>
<dbReference type="Gene3D" id="3.90.1170.40">
    <property type="entry name" value="Molybdopterin biosynthesis MoaE subunit"/>
    <property type="match status" value="1"/>
</dbReference>
<evidence type="ECO:0000256" key="8">
    <source>
        <dbReference type="ARBA" id="ARBA00030781"/>
    </source>
</evidence>
<dbReference type="InterPro" id="IPR036563">
    <property type="entry name" value="MoaE_sf"/>
</dbReference>
<dbReference type="EC" id="2.8.1.12" evidence="3"/>
<dbReference type="AlphaFoldDB" id="A0A840UYD2"/>
<dbReference type="UniPathway" id="UPA00344"/>
<proteinExistence type="inferred from homology"/>
<evidence type="ECO:0000256" key="9">
    <source>
        <dbReference type="ARBA" id="ARBA00032474"/>
    </source>
</evidence>
<evidence type="ECO:0000256" key="3">
    <source>
        <dbReference type="ARBA" id="ARBA00011950"/>
    </source>
</evidence>
<dbReference type="EMBL" id="JACHEO010000005">
    <property type="protein sequence ID" value="MBB5347668.1"/>
    <property type="molecule type" value="Genomic_DNA"/>
</dbReference>
<comment type="caution">
    <text evidence="11">The sequence shown here is derived from an EMBL/GenBank/DDBJ whole genome shotgun (WGS) entry which is preliminary data.</text>
</comment>
<dbReference type="RefSeq" id="WP_183349622.1">
    <property type="nucleotide sequence ID" value="NZ_JACHEO010000005.1"/>
</dbReference>
<organism evidence="11 12">
    <name type="scientific">Desulfoprunum benzoelyticum</name>
    <dbReference type="NCBI Taxonomy" id="1506996"/>
    <lineage>
        <taxon>Bacteria</taxon>
        <taxon>Pseudomonadati</taxon>
        <taxon>Thermodesulfobacteriota</taxon>
        <taxon>Desulfobulbia</taxon>
        <taxon>Desulfobulbales</taxon>
        <taxon>Desulfobulbaceae</taxon>
        <taxon>Desulfoprunum</taxon>
    </lineage>
</organism>